<dbReference type="Pfam" id="PF00378">
    <property type="entry name" value="ECH_1"/>
    <property type="match status" value="1"/>
</dbReference>
<dbReference type="InterPro" id="IPR014748">
    <property type="entry name" value="Enoyl-CoA_hydra_C"/>
</dbReference>
<dbReference type="EMBL" id="JACHIH010000017">
    <property type="protein sequence ID" value="MBB5048078.1"/>
    <property type="molecule type" value="Genomic_DNA"/>
</dbReference>
<evidence type="ECO:0000256" key="1">
    <source>
        <dbReference type="ARBA" id="ARBA00005254"/>
    </source>
</evidence>
<gene>
    <name evidence="4" type="ORF">HNR60_002839</name>
</gene>
<organism evidence="4 5">
    <name type="scientific">Rhodopseudomonas rhenobacensis</name>
    <dbReference type="NCBI Taxonomy" id="87461"/>
    <lineage>
        <taxon>Bacteria</taxon>
        <taxon>Pseudomonadati</taxon>
        <taxon>Pseudomonadota</taxon>
        <taxon>Alphaproteobacteria</taxon>
        <taxon>Hyphomicrobiales</taxon>
        <taxon>Nitrobacteraceae</taxon>
        <taxon>Rhodopseudomonas</taxon>
    </lineage>
</organism>
<dbReference type="PANTHER" id="PTHR11941">
    <property type="entry name" value="ENOYL-COA HYDRATASE-RELATED"/>
    <property type="match status" value="1"/>
</dbReference>
<dbReference type="GO" id="GO:0006635">
    <property type="term" value="P:fatty acid beta-oxidation"/>
    <property type="evidence" value="ECO:0007669"/>
    <property type="project" value="TreeGrafter"/>
</dbReference>
<dbReference type="InterPro" id="IPR018376">
    <property type="entry name" value="Enoyl-CoA_hyd/isom_CS"/>
</dbReference>
<name>A0A7W8DZI8_9BRAD</name>
<evidence type="ECO:0000313" key="4">
    <source>
        <dbReference type="EMBL" id="MBB5048078.1"/>
    </source>
</evidence>
<dbReference type="Gene3D" id="3.90.226.10">
    <property type="entry name" value="2-enoyl-CoA Hydratase, Chain A, domain 1"/>
    <property type="match status" value="1"/>
</dbReference>
<dbReference type="Proteomes" id="UP000542353">
    <property type="component" value="Unassembled WGS sequence"/>
</dbReference>
<dbReference type="CDD" id="cd06558">
    <property type="entry name" value="crotonase-like"/>
    <property type="match status" value="1"/>
</dbReference>
<evidence type="ECO:0000256" key="2">
    <source>
        <dbReference type="ARBA" id="ARBA00023239"/>
    </source>
</evidence>
<evidence type="ECO:0000256" key="3">
    <source>
        <dbReference type="RuleBase" id="RU003707"/>
    </source>
</evidence>
<keyword evidence="5" id="KW-1185">Reference proteome</keyword>
<dbReference type="AlphaFoldDB" id="A0A7W8DZI8"/>
<keyword evidence="2 4" id="KW-0456">Lyase</keyword>
<comment type="caution">
    <text evidence="4">The sequence shown here is derived from an EMBL/GenBank/DDBJ whole genome shotgun (WGS) entry which is preliminary data.</text>
</comment>
<accession>A0A7W8DZI8</accession>
<dbReference type="PROSITE" id="PS00166">
    <property type="entry name" value="ENOYL_COA_HYDRATASE"/>
    <property type="match status" value="1"/>
</dbReference>
<dbReference type="PANTHER" id="PTHR11941:SF54">
    <property type="entry name" value="ENOYL-COA HYDRATASE, MITOCHONDRIAL"/>
    <property type="match status" value="1"/>
</dbReference>
<reference evidence="4 5" key="1">
    <citation type="submission" date="2020-08" db="EMBL/GenBank/DDBJ databases">
        <title>Genomic Encyclopedia of Type Strains, Phase IV (KMG-IV): sequencing the most valuable type-strain genomes for metagenomic binning, comparative biology and taxonomic classification.</title>
        <authorList>
            <person name="Goeker M."/>
        </authorList>
    </citation>
    <scope>NUCLEOTIDE SEQUENCE [LARGE SCALE GENOMIC DNA]</scope>
    <source>
        <strain evidence="4 5">DSM 12706</strain>
    </source>
</reference>
<sequence>MAAALDAFAADDNQWVAIVTGDGDKAFCAGQDLKSELPTSAASLPPSGCGGMTSRFDLDKPVIAAVNGIALGGGFELALACDLIVASSQASFALPEPRVGLAALAGGIQRLCQEIGMKRAMSILLTGRRLSAHQAAELGLVAEVVEANVLDCAKRWAAEIISCAPLSVRATKRVARDAAARPLSETVATIWDRPEIAGLLASADAAEGRSAFAQKRPPRWQAR</sequence>
<dbReference type="GO" id="GO:0016829">
    <property type="term" value="F:lyase activity"/>
    <property type="evidence" value="ECO:0007669"/>
    <property type="project" value="UniProtKB-KW"/>
</dbReference>
<dbReference type="SUPFAM" id="SSF52096">
    <property type="entry name" value="ClpP/crotonase"/>
    <property type="match status" value="1"/>
</dbReference>
<evidence type="ECO:0000313" key="5">
    <source>
        <dbReference type="Proteomes" id="UP000542353"/>
    </source>
</evidence>
<dbReference type="InterPro" id="IPR001753">
    <property type="entry name" value="Enoyl-CoA_hydra/iso"/>
</dbReference>
<dbReference type="InterPro" id="IPR029045">
    <property type="entry name" value="ClpP/crotonase-like_dom_sf"/>
</dbReference>
<dbReference type="EC" id="4.2.1.149" evidence="4"/>
<proteinExistence type="inferred from homology"/>
<dbReference type="Gene3D" id="1.10.12.10">
    <property type="entry name" value="Lyase 2-enoyl-coa Hydratase, Chain A, domain 2"/>
    <property type="match status" value="1"/>
</dbReference>
<comment type="similarity">
    <text evidence="1 3">Belongs to the enoyl-CoA hydratase/isomerase family.</text>
</comment>
<protein>
    <submittedName>
        <fullName evidence="4">Crotonobetainyl-CoA hydratase</fullName>
        <ecNumber evidence="4">4.2.1.149</ecNumber>
    </submittedName>
</protein>